<name>A0A0F9SNT1_9ZZZZ</name>
<feature type="transmembrane region" description="Helical" evidence="7">
    <location>
        <begin position="34"/>
        <end position="57"/>
    </location>
</feature>
<dbReference type="AlphaFoldDB" id="A0A0F9SNT1"/>
<evidence type="ECO:0000256" key="3">
    <source>
        <dbReference type="ARBA" id="ARBA00022692"/>
    </source>
</evidence>
<evidence type="ECO:0000313" key="10">
    <source>
        <dbReference type="EMBL" id="KKN64037.1"/>
    </source>
</evidence>
<dbReference type="GO" id="GO:0071978">
    <property type="term" value="P:bacterial-type flagellum-dependent swarming motility"/>
    <property type="evidence" value="ECO:0007669"/>
    <property type="project" value="InterPro"/>
</dbReference>
<organism evidence="10">
    <name type="scientific">marine sediment metagenome</name>
    <dbReference type="NCBI Taxonomy" id="412755"/>
    <lineage>
        <taxon>unclassified sequences</taxon>
        <taxon>metagenomes</taxon>
        <taxon>ecological metagenomes</taxon>
    </lineage>
</organism>
<dbReference type="PANTHER" id="PTHR30433">
    <property type="entry name" value="CHEMOTAXIS PROTEIN MOTA"/>
    <property type="match status" value="1"/>
</dbReference>
<reference evidence="10" key="1">
    <citation type="journal article" date="2015" name="Nature">
        <title>Complex archaea that bridge the gap between prokaryotes and eukaryotes.</title>
        <authorList>
            <person name="Spang A."/>
            <person name="Saw J.H."/>
            <person name="Jorgensen S.L."/>
            <person name="Zaremba-Niedzwiedzka K."/>
            <person name="Martijn J."/>
            <person name="Lind A.E."/>
            <person name="van Eijk R."/>
            <person name="Schleper C."/>
            <person name="Guy L."/>
            <person name="Ettema T.J."/>
        </authorList>
    </citation>
    <scope>NUCLEOTIDE SEQUENCE</scope>
</reference>
<evidence type="ECO:0000259" key="8">
    <source>
        <dbReference type="Pfam" id="PF01618"/>
    </source>
</evidence>
<dbReference type="Pfam" id="PF20560">
    <property type="entry name" value="MotA_N"/>
    <property type="match status" value="1"/>
</dbReference>
<evidence type="ECO:0000256" key="4">
    <source>
        <dbReference type="ARBA" id="ARBA00022779"/>
    </source>
</evidence>
<dbReference type="InterPro" id="IPR047055">
    <property type="entry name" value="MotA-like"/>
</dbReference>
<evidence type="ECO:0000256" key="1">
    <source>
        <dbReference type="ARBA" id="ARBA00004651"/>
    </source>
</evidence>
<evidence type="ECO:0000256" key="7">
    <source>
        <dbReference type="SAM" id="Phobius"/>
    </source>
</evidence>
<keyword evidence="5 7" id="KW-1133">Transmembrane helix</keyword>
<dbReference type="InterPro" id="IPR046786">
    <property type="entry name" value="MotA_N"/>
</dbReference>
<proteinExistence type="predicted"/>
<evidence type="ECO:0000256" key="2">
    <source>
        <dbReference type="ARBA" id="ARBA00022475"/>
    </source>
</evidence>
<keyword evidence="2" id="KW-1003">Cell membrane</keyword>
<evidence type="ECO:0000259" key="9">
    <source>
        <dbReference type="Pfam" id="PF20560"/>
    </source>
</evidence>
<sequence length="246" mass="26372">MDILSVLGLLIGFGAILGGQYLEGGHIDSIMNAVALLIVLGGTLGAVMLQTPLNTFVRALKMLRWIFFPPKDSPEDTLKKVLEWNQIARKEGLFKLESAAEAEDNLFTQKGLQLIADGSTPDMVRDVLENDLDIQEHNDLQSAKVFEAMGGYSPTIGIIGAVLGLIHVMGNLADPSSLGAGIAVAFIATIYGVALANLLFLPIAGKLKTLILRRSSLQMMMIEGLIGVADGDNPRNIESRLQAYLG</sequence>
<dbReference type="PANTHER" id="PTHR30433:SF3">
    <property type="entry name" value="MOTILITY PROTEIN A"/>
    <property type="match status" value="1"/>
</dbReference>
<dbReference type="GO" id="GO:0005886">
    <property type="term" value="C:plasma membrane"/>
    <property type="evidence" value="ECO:0007669"/>
    <property type="project" value="UniProtKB-SubCell"/>
</dbReference>
<evidence type="ECO:0000256" key="5">
    <source>
        <dbReference type="ARBA" id="ARBA00022989"/>
    </source>
</evidence>
<dbReference type="NCBIfam" id="NF006583">
    <property type="entry name" value="PRK09109.1"/>
    <property type="match status" value="1"/>
</dbReference>
<feature type="transmembrane region" description="Helical" evidence="7">
    <location>
        <begin position="182"/>
        <end position="204"/>
    </location>
</feature>
<keyword evidence="6 7" id="KW-0472">Membrane</keyword>
<dbReference type="GO" id="GO:0006935">
    <property type="term" value="P:chemotaxis"/>
    <property type="evidence" value="ECO:0007669"/>
    <property type="project" value="InterPro"/>
</dbReference>
<accession>A0A0F9SNT1</accession>
<dbReference type="InterPro" id="IPR002898">
    <property type="entry name" value="MotA_ExbB_proton_chnl"/>
</dbReference>
<keyword evidence="3 7" id="KW-0812">Transmembrane</keyword>
<comment type="caution">
    <text evidence="10">The sequence shown here is derived from an EMBL/GenBank/DDBJ whole genome shotgun (WGS) entry which is preliminary data.</text>
</comment>
<keyword evidence="4" id="KW-0283">Flagellar rotation</keyword>
<dbReference type="Pfam" id="PF01618">
    <property type="entry name" value="MotA_ExbB"/>
    <property type="match status" value="1"/>
</dbReference>
<feature type="transmembrane region" description="Helical" evidence="7">
    <location>
        <begin position="151"/>
        <end position="170"/>
    </location>
</feature>
<protein>
    <submittedName>
        <fullName evidence="10">Uncharacterized protein</fullName>
    </submittedName>
</protein>
<feature type="domain" description="MotA/TolQ/ExbB proton channel" evidence="8">
    <location>
        <begin position="101"/>
        <end position="214"/>
    </location>
</feature>
<feature type="domain" description="Motility protein A N-terminal" evidence="9">
    <location>
        <begin position="7"/>
        <end position="79"/>
    </location>
</feature>
<gene>
    <name evidence="10" type="ORF">LCGC14_0495620</name>
</gene>
<dbReference type="EMBL" id="LAZR01000569">
    <property type="protein sequence ID" value="KKN64037.1"/>
    <property type="molecule type" value="Genomic_DNA"/>
</dbReference>
<comment type="subcellular location">
    <subcellularLocation>
        <location evidence="1">Cell membrane</location>
        <topology evidence="1">Multi-pass membrane protein</topology>
    </subcellularLocation>
</comment>
<evidence type="ECO:0000256" key="6">
    <source>
        <dbReference type="ARBA" id="ARBA00023136"/>
    </source>
</evidence>